<feature type="domain" description="AB hydrolase-1" evidence="2">
    <location>
        <begin position="50"/>
        <end position="165"/>
    </location>
</feature>
<accession>A0A0U3FJD5</accession>
<dbReference type="PANTHER" id="PTHR43329">
    <property type="entry name" value="EPOXIDE HYDROLASE"/>
    <property type="match status" value="1"/>
</dbReference>
<dbReference type="Pfam" id="PF00561">
    <property type="entry name" value="Abhydrolase_1"/>
    <property type="match status" value="1"/>
</dbReference>
<dbReference type="RefSeq" id="WP_058898090.1">
    <property type="nucleotide sequence ID" value="NZ_CP013068.1"/>
</dbReference>
<dbReference type="AlphaFoldDB" id="A0A0U3FJD5"/>
<sequence length="315" mass="34693">MSKLPFPTVSGFGSVHGVPSLPHGFAGTFDSYKVPTGEIDLHAVIGGEGPPLLLLGGWPQNWYIWREVMLPLARQFTVIAPDPRGLGISDKPEGGYDTGTMGRDLFGLMSTLGHERFAMVGHDCGMWTGYAMAADQPERIDRVALGEAIVPGVAVSPPLIAEDRMLSDFLWHNNFCRVRGINEELVAGREEIFFDYQFTKIPVPNPIPADIRTFYIDLIKRDRGTLRASFEYYRAIDEDIPANHARMQTMLPMPVLGFAGALACAGAVEDQLRAVADDVECHIIPDCGHFVPEETPEALLDLLVPFLEPYRRAAA</sequence>
<keyword evidence="4" id="KW-1185">Reference proteome</keyword>
<dbReference type="SUPFAM" id="SSF53474">
    <property type="entry name" value="alpha/beta-Hydrolases"/>
    <property type="match status" value="1"/>
</dbReference>
<evidence type="ECO:0000313" key="4">
    <source>
        <dbReference type="Proteomes" id="UP000064921"/>
    </source>
</evidence>
<dbReference type="KEGG" id="pphr:APZ00_03700"/>
<keyword evidence="1 3" id="KW-0378">Hydrolase</keyword>
<organism evidence="3 4">
    <name type="scientific">Pannonibacter phragmitetus</name>
    <dbReference type="NCBI Taxonomy" id="121719"/>
    <lineage>
        <taxon>Bacteria</taxon>
        <taxon>Pseudomonadati</taxon>
        <taxon>Pseudomonadota</taxon>
        <taxon>Alphaproteobacteria</taxon>
        <taxon>Hyphomicrobiales</taxon>
        <taxon>Stappiaceae</taxon>
        <taxon>Pannonibacter</taxon>
    </lineage>
</organism>
<evidence type="ECO:0000313" key="3">
    <source>
        <dbReference type="EMBL" id="ALV26286.1"/>
    </source>
</evidence>
<dbReference type="InterPro" id="IPR000639">
    <property type="entry name" value="Epox_hydrolase-like"/>
</dbReference>
<name>A0A0U3FJD5_9HYPH</name>
<dbReference type="PRINTS" id="PR00412">
    <property type="entry name" value="EPOXHYDRLASE"/>
</dbReference>
<dbReference type="Gene3D" id="3.40.50.1820">
    <property type="entry name" value="alpha/beta hydrolase"/>
    <property type="match status" value="1"/>
</dbReference>
<dbReference type="InterPro" id="IPR000073">
    <property type="entry name" value="AB_hydrolase_1"/>
</dbReference>
<dbReference type="GO" id="GO:0016787">
    <property type="term" value="F:hydrolase activity"/>
    <property type="evidence" value="ECO:0007669"/>
    <property type="project" value="UniProtKB-KW"/>
</dbReference>
<protein>
    <submittedName>
        <fullName evidence="3">Hydrolase</fullName>
    </submittedName>
</protein>
<dbReference type="EMBL" id="CP013068">
    <property type="protein sequence ID" value="ALV26286.1"/>
    <property type="molecule type" value="Genomic_DNA"/>
</dbReference>
<evidence type="ECO:0000259" key="2">
    <source>
        <dbReference type="Pfam" id="PF00561"/>
    </source>
</evidence>
<reference evidence="3 4" key="1">
    <citation type="submission" date="2015-10" db="EMBL/GenBank/DDBJ databases">
        <title>The world's first case of liver abscess caused by Pannonibacter phragmitetus.</title>
        <authorList>
            <person name="Ming D."/>
            <person name="Wang M."/>
            <person name="Zhou Y."/>
            <person name="Jiang T."/>
            <person name="Hu S."/>
        </authorList>
    </citation>
    <scope>NUCLEOTIDE SEQUENCE [LARGE SCALE GENOMIC DNA]</scope>
    <source>
        <strain evidence="3 4">31801</strain>
    </source>
</reference>
<evidence type="ECO:0000256" key="1">
    <source>
        <dbReference type="ARBA" id="ARBA00022801"/>
    </source>
</evidence>
<proteinExistence type="predicted"/>
<dbReference type="InterPro" id="IPR029058">
    <property type="entry name" value="AB_hydrolase_fold"/>
</dbReference>
<gene>
    <name evidence="3" type="ORF">APZ00_03700</name>
</gene>
<dbReference type="Proteomes" id="UP000064921">
    <property type="component" value="Chromosome"/>
</dbReference>
<dbReference type="STRING" id="121719.APZ00_03700"/>